<proteinExistence type="predicted"/>
<dbReference type="Gene3D" id="3.40.630.40">
    <property type="entry name" value="Zn-dependent exopeptidases"/>
    <property type="match status" value="1"/>
</dbReference>
<protein>
    <submittedName>
        <fullName evidence="1">N-formylglutamate amidohydrolase</fullName>
    </submittedName>
</protein>
<accession>A0A7M3T6C0</accession>
<reference evidence="1 2" key="1">
    <citation type="submission" date="2020-02" db="EMBL/GenBank/DDBJ databases">
        <title>complete genome sequence of Rhodobacteraceae bacterium.</title>
        <authorList>
            <person name="Park J."/>
            <person name="Kim Y.-S."/>
            <person name="Kim K.-H."/>
        </authorList>
    </citation>
    <scope>NUCLEOTIDE SEQUENCE [LARGE SCALE GENOMIC DNA]</scope>
    <source>
        <strain evidence="1 2">RR4-56</strain>
    </source>
</reference>
<dbReference type="SUPFAM" id="SSF53187">
    <property type="entry name" value="Zn-dependent exopeptidases"/>
    <property type="match status" value="1"/>
</dbReference>
<evidence type="ECO:0000313" key="2">
    <source>
        <dbReference type="Proteomes" id="UP000503336"/>
    </source>
</evidence>
<dbReference type="AlphaFoldDB" id="A0A7M3T6C0"/>
<dbReference type="KEGG" id="hdh:G5B40_20125"/>
<keyword evidence="1" id="KW-0378">Hydrolase</keyword>
<dbReference type="RefSeq" id="WP_165102687.1">
    <property type="nucleotide sequence ID" value="NZ_CP049056.1"/>
</dbReference>
<gene>
    <name evidence="1" type="ORF">G5B40_20125</name>
</gene>
<name>A0A7M3T6C0_9RHOB</name>
<organism evidence="1 2">
    <name type="scientific">Pikeienuella piscinae</name>
    <dbReference type="NCBI Taxonomy" id="2748098"/>
    <lineage>
        <taxon>Bacteria</taxon>
        <taxon>Pseudomonadati</taxon>
        <taxon>Pseudomonadota</taxon>
        <taxon>Alphaproteobacteria</taxon>
        <taxon>Rhodobacterales</taxon>
        <taxon>Paracoccaceae</taxon>
        <taxon>Pikeienuella</taxon>
    </lineage>
</organism>
<sequence>MVTTQPFHLTEPETLSAAAVFSSPHSGRIYPDDLIRRARLDRHALRASEDAFVDRLFSAAPDSGAPLIAAAMPRAYVDLNRGPEELDPAVVRDVRATGLNPRVAAGLGVIPRIVAEGRPIYEGKIGLDEARARIAACHTPYHRKLEALMTRAAAHFGYALLFDCHSMPSDALRAAPRVRGGRAQIVLGDRFGASAARPLMQAAIDAFERAGFVVAVNAPFAGGHITQRYGRPSQNWHAIQIEIDRGLYLDQNLVTPGPGYAELNARLARVIPELALIGRAGALAAE</sequence>
<dbReference type="GO" id="GO:0016787">
    <property type="term" value="F:hydrolase activity"/>
    <property type="evidence" value="ECO:0007669"/>
    <property type="project" value="UniProtKB-KW"/>
</dbReference>
<dbReference type="InterPro" id="IPR007709">
    <property type="entry name" value="N-FG_amidohydro"/>
</dbReference>
<dbReference type="EMBL" id="CP049056">
    <property type="protein sequence ID" value="QIE57551.1"/>
    <property type="molecule type" value="Genomic_DNA"/>
</dbReference>
<dbReference type="Pfam" id="PF05013">
    <property type="entry name" value="FGase"/>
    <property type="match status" value="1"/>
</dbReference>
<keyword evidence="2" id="KW-1185">Reference proteome</keyword>
<evidence type="ECO:0000313" key="1">
    <source>
        <dbReference type="EMBL" id="QIE57551.1"/>
    </source>
</evidence>
<dbReference type="Proteomes" id="UP000503336">
    <property type="component" value="Chromosome"/>
</dbReference>